<dbReference type="EMBL" id="VYKL01000026">
    <property type="protein sequence ID" value="KAA9021579.1"/>
    <property type="molecule type" value="Genomic_DNA"/>
</dbReference>
<evidence type="ECO:0000313" key="2">
    <source>
        <dbReference type="EMBL" id="KAA9021579.1"/>
    </source>
</evidence>
<organism evidence="2 3">
    <name type="scientific">Niallia endozanthoxylica</name>
    <dbReference type="NCBI Taxonomy" id="2036016"/>
    <lineage>
        <taxon>Bacteria</taxon>
        <taxon>Bacillati</taxon>
        <taxon>Bacillota</taxon>
        <taxon>Bacilli</taxon>
        <taxon>Bacillales</taxon>
        <taxon>Bacillaceae</taxon>
        <taxon>Niallia</taxon>
    </lineage>
</organism>
<protein>
    <submittedName>
        <fullName evidence="2">Uncharacterized protein</fullName>
    </submittedName>
</protein>
<proteinExistence type="predicted"/>
<dbReference type="Gene3D" id="2.60.40.3700">
    <property type="match status" value="1"/>
</dbReference>
<sequence>MKKALLSFFLLMVISLLAACGSNEEQSATEKETSDIKGLVNDFTEGNMKDQSASITSHELIVTNSDQSKEVYNLSEEEFFVSIAPYISNTHP</sequence>
<dbReference type="PROSITE" id="PS51257">
    <property type="entry name" value="PROKAR_LIPOPROTEIN"/>
    <property type="match status" value="1"/>
</dbReference>
<accession>A0A5J5HQ35</accession>
<reference evidence="2 3" key="1">
    <citation type="submission" date="2019-09" db="EMBL/GenBank/DDBJ databases">
        <title>Whole genome sequences of isolates from the Mars Exploration Rovers.</title>
        <authorList>
            <person name="Seuylemezian A."/>
            <person name="Vaishampayan P."/>
        </authorList>
    </citation>
    <scope>NUCLEOTIDE SEQUENCE [LARGE SCALE GENOMIC DNA]</scope>
    <source>
        <strain evidence="2 3">MER_TA_151</strain>
    </source>
</reference>
<dbReference type="Proteomes" id="UP000326671">
    <property type="component" value="Unassembled WGS sequence"/>
</dbReference>
<name>A0A5J5HQ35_9BACI</name>
<dbReference type="Pfam" id="PF21172">
    <property type="entry name" value="CueP"/>
    <property type="match status" value="1"/>
</dbReference>
<keyword evidence="3" id="KW-1185">Reference proteome</keyword>
<feature type="chain" id="PRO_5038787778" evidence="1">
    <location>
        <begin position="19"/>
        <end position="92"/>
    </location>
</feature>
<dbReference type="InterPro" id="IPR047808">
    <property type="entry name" value="CueP-like"/>
</dbReference>
<evidence type="ECO:0000313" key="3">
    <source>
        <dbReference type="Proteomes" id="UP000326671"/>
    </source>
</evidence>
<dbReference type="AlphaFoldDB" id="A0A5J5HQ35"/>
<keyword evidence="1" id="KW-0732">Signal</keyword>
<dbReference type="OrthoDB" id="73040at2"/>
<feature type="signal peptide" evidence="1">
    <location>
        <begin position="1"/>
        <end position="18"/>
    </location>
</feature>
<gene>
    <name evidence="2" type="ORF">F4V44_16445</name>
</gene>
<comment type="caution">
    <text evidence="2">The sequence shown here is derived from an EMBL/GenBank/DDBJ whole genome shotgun (WGS) entry which is preliminary data.</text>
</comment>
<evidence type="ECO:0000256" key="1">
    <source>
        <dbReference type="SAM" id="SignalP"/>
    </source>
</evidence>